<dbReference type="GO" id="GO:0031267">
    <property type="term" value="F:small GTPase binding"/>
    <property type="evidence" value="ECO:0007669"/>
    <property type="project" value="InterPro"/>
</dbReference>
<keyword evidence="7" id="KW-0539">Nucleus</keyword>
<dbReference type="PANTHER" id="PTHR10997">
    <property type="entry name" value="IMPORTIN-7, 8, 11"/>
    <property type="match status" value="1"/>
</dbReference>
<proteinExistence type="inferred from homology"/>
<dbReference type="GO" id="GO:0006611">
    <property type="term" value="P:protein export from nucleus"/>
    <property type="evidence" value="ECO:0007669"/>
    <property type="project" value="TreeGrafter"/>
</dbReference>
<evidence type="ECO:0000256" key="3">
    <source>
        <dbReference type="ARBA" id="ARBA00008669"/>
    </source>
</evidence>
<evidence type="ECO:0000256" key="4">
    <source>
        <dbReference type="ARBA" id="ARBA00022448"/>
    </source>
</evidence>
<dbReference type="OrthoDB" id="3268246at2759"/>
<dbReference type="Pfam" id="PF08506">
    <property type="entry name" value="Cse1"/>
    <property type="match status" value="1"/>
</dbReference>
<dbReference type="GO" id="GO:0005829">
    <property type="term" value="C:cytosol"/>
    <property type="evidence" value="ECO:0007669"/>
    <property type="project" value="TreeGrafter"/>
</dbReference>
<protein>
    <recommendedName>
        <fullName evidence="8">Importin N-terminal domain-containing protein</fullName>
    </recommendedName>
</protein>
<dbReference type="InterPro" id="IPR001494">
    <property type="entry name" value="Importin-beta_N"/>
</dbReference>
<feature type="domain" description="Importin N-terminal" evidence="8">
    <location>
        <begin position="20"/>
        <end position="92"/>
    </location>
</feature>
<keyword evidence="10" id="KW-1185">Reference proteome</keyword>
<name>A0A4S4LXJ8_9AGAM</name>
<dbReference type="PROSITE" id="PS50166">
    <property type="entry name" value="IMPORTIN_B_NT"/>
    <property type="match status" value="1"/>
</dbReference>
<dbReference type="Pfam" id="PF03378">
    <property type="entry name" value="CAS_CSE1"/>
    <property type="match status" value="1"/>
</dbReference>
<organism evidence="9 10">
    <name type="scientific">Bondarzewia mesenterica</name>
    <dbReference type="NCBI Taxonomy" id="1095465"/>
    <lineage>
        <taxon>Eukaryota</taxon>
        <taxon>Fungi</taxon>
        <taxon>Dikarya</taxon>
        <taxon>Basidiomycota</taxon>
        <taxon>Agaricomycotina</taxon>
        <taxon>Agaricomycetes</taxon>
        <taxon>Russulales</taxon>
        <taxon>Bondarzewiaceae</taxon>
        <taxon>Bondarzewia</taxon>
    </lineage>
</organism>
<dbReference type="AlphaFoldDB" id="A0A4S4LXJ8"/>
<reference evidence="9 10" key="1">
    <citation type="submission" date="2019-02" db="EMBL/GenBank/DDBJ databases">
        <title>Genome sequencing of the rare red list fungi Bondarzewia mesenterica.</title>
        <authorList>
            <person name="Buettner E."/>
            <person name="Kellner H."/>
        </authorList>
    </citation>
    <scope>NUCLEOTIDE SEQUENCE [LARGE SCALE GENOMIC DNA]</scope>
    <source>
        <strain evidence="9 10">DSM 108281</strain>
    </source>
</reference>
<keyword evidence="5" id="KW-0963">Cytoplasm</keyword>
<dbReference type="InterPro" id="IPR005043">
    <property type="entry name" value="XPO2_C"/>
</dbReference>
<evidence type="ECO:0000256" key="1">
    <source>
        <dbReference type="ARBA" id="ARBA00004123"/>
    </source>
</evidence>
<keyword evidence="4" id="KW-0813">Transport</keyword>
<dbReference type="GO" id="GO:0006606">
    <property type="term" value="P:protein import into nucleus"/>
    <property type="evidence" value="ECO:0007669"/>
    <property type="project" value="TreeGrafter"/>
</dbReference>
<dbReference type="EMBL" id="SGPL01000231">
    <property type="protein sequence ID" value="THH15070.1"/>
    <property type="molecule type" value="Genomic_DNA"/>
</dbReference>
<evidence type="ECO:0000256" key="2">
    <source>
        <dbReference type="ARBA" id="ARBA00004496"/>
    </source>
</evidence>
<dbReference type="GO" id="GO:0005635">
    <property type="term" value="C:nuclear envelope"/>
    <property type="evidence" value="ECO:0007669"/>
    <property type="project" value="TreeGrafter"/>
</dbReference>
<gene>
    <name evidence="9" type="ORF">EW146_g5342</name>
</gene>
<evidence type="ECO:0000313" key="10">
    <source>
        <dbReference type="Proteomes" id="UP000310158"/>
    </source>
</evidence>
<sequence>MSDIPALLLASLSPQTRKQSEQSLQRYSLQPAFVNHLLQLVLNGAQDRAVRLAGSVYLKNVVKMRWMEDDESPISEKDKVSLKSQLVPAMISLSSPSDKAIRAQIAESVSLIAEIDFPSAWPDLIDQLVASLSVEDFNINIGVLETAHSIFSRWRSQSRSDDLFSTINLVLEKFTPPFLQLFQLSMQLLFSSPPPSQPVLGSISQTVYLLVEIFHDLTCQDLSPSFEDGHNEFFDRDTGYFMRLMAWDPQELRTDVDEVTPSIPSKIRTSILEIAEMYAKLYPEVLARSSSVEVFVRAIWELVGGGKQLGISYDSLVSQSLRFISTAIRSGSYKDLFGSRDTISGLVQGVVVPNVGLREHDLEIFEDSPLEFIRGDLAASDEGWKSKDSAIYLFENVAIRTATTFGVTSTNLLVDVVKFFSDNIFQDLQADPGSVHSVLQVDAIRYLYVFRNQLTKEQLMSVLPLLTRHLASENTVVSTYAAVAIDRILFIRSGNTIMFTPTDVREFAPQLIDMILGKVESASTPEKVAENDFLMRCIMRLILTARQTLADGFERILQRLVVILGVISKNPSNPQFDQYIFESISALIRFIGPANPSAVLTFEQTLFGPFTVILQQDIDQYIPYVFQILAQMLDQHSGVPTDYRSLLPFLLTPAIWQQKGSIPGLVKLLQAFLARDSAQMVATEQFTSVLAVVQQRLIPSKLNDVWGFELLRAVVLNIRPSDLQQYFRPLIVTLLTRMQTSKTDNYVYHFVYFLMYAMAINVEGLTPDYVIRTVEEIQPGLWAQICANFVIPQVQKLQPKDRKVAAVGLTRMLTQSSVMLQEPNVEAWPKALTALALLFSEPKHLATKSTEDADAGLTTIDLEEQSAGYQAAYTRLAAAESAPRDPVAHVGDVREFVGRELSRLAGADRRVRGWVEAADKDVVPSFLQGLAAAGYAL</sequence>
<dbReference type="PANTHER" id="PTHR10997:SF8">
    <property type="entry name" value="EXPORTIN-2"/>
    <property type="match status" value="1"/>
</dbReference>
<dbReference type="Gene3D" id="1.25.10.10">
    <property type="entry name" value="Leucine-rich Repeat Variant"/>
    <property type="match status" value="2"/>
</dbReference>
<dbReference type="SUPFAM" id="SSF48371">
    <property type="entry name" value="ARM repeat"/>
    <property type="match status" value="1"/>
</dbReference>
<comment type="caution">
    <text evidence="9">The sequence shown here is derived from an EMBL/GenBank/DDBJ whole genome shotgun (WGS) entry which is preliminary data.</text>
</comment>
<dbReference type="Pfam" id="PF03810">
    <property type="entry name" value="IBN_N"/>
    <property type="match status" value="1"/>
</dbReference>
<accession>A0A4S4LXJ8</accession>
<dbReference type="InterPro" id="IPR016024">
    <property type="entry name" value="ARM-type_fold"/>
</dbReference>
<keyword evidence="6" id="KW-0653">Protein transport</keyword>
<evidence type="ECO:0000256" key="7">
    <source>
        <dbReference type="ARBA" id="ARBA00023242"/>
    </source>
</evidence>
<dbReference type="GO" id="GO:0005049">
    <property type="term" value="F:nuclear export signal receptor activity"/>
    <property type="evidence" value="ECO:0007669"/>
    <property type="project" value="TreeGrafter"/>
</dbReference>
<dbReference type="SMART" id="SM00913">
    <property type="entry name" value="IBN_N"/>
    <property type="match status" value="1"/>
</dbReference>
<comment type="similarity">
    <text evidence="3">Belongs to the XPO2/CSE1 family.</text>
</comment>
<comment type="subcellular location">
    <subcellularLocation>
        <location evidence="2">Cytoplasm</location>
    </subcellularLocation>
    <subcellularLocation>
        <location evidence="1">Nucleus</location>
    </subcellularLocation>
</comment>
<evidence type="ECO:0000256" key="5">
    <source>
        <dbReference type="ARBA" id="ARBA00022490"/>
    </source>
</evidence>
<dbReference type="InterPro" id="IPR013713">
    <property type="entry name" value="XPO2_central"/>
</dbReference>
<dbReference type="InterPro" id="IPR011989">
    <property type="entry name" value="ARM-like"/>
</dbReference>
<evidence type="ECO:0000313" key="9">
    <source>
        <dbReference type="EMBL" id="THH15070.1"/>
    </source>
</evidence>
<evidence type="ECO:0000256" key="6">
    <source>
        <dbReference type="ARBA" id="ARBA00022927"/>
    </source>
</evidence>
<dbReference type="Proteomes" id="UP000310158">
    <property type="component" value="Unassembled WGS sequence"/>
</dbReference>
<evidence type="ECO:0000259" key="8">
    <source>
        <dbReference type="PROSITE" id="PS50166"/>
    </source>
</evidence>